<evidence type="ECO:0000313" key="2">
    <source>
        <dbReference type="Proteomes" id="UP000682877"/>
    </source>
</evidence>
<organism evidence="1 2">
    <name type="scientific">Arabidopsis arenosa</name>
    <name type="common">Sand rock-cress</name>
    <name type="synonym">Cardaminopsis arenosa</name>
    <dbReference type="NCBI Taxonomy" id="38785"/>
    <lineage>
        <taxon>Eukaryota</taxon>
        <taxon>Viridiplantae</taxon>
        <taxon>Streptophyta</taxon>
        <taxon>Embryophyta</taxon>
        <taxon>Tracheophyta</taxon>
        <taxon>Spermatophyta</taxon>
        <taxon>Magnoliopsida</taxon>
        <taxon>eudicotyledons</taxon>
        <taxon>Gunneridae</taxon>
        <taxon>Pentapetalae</taxon>
        <taxon>rosids</taxon>
        <taxon>malvids</taxon>
        <taxon>Brassicales</taxon>
        <taxon>Brassicaceae</taxon>
        <taxon>Camelineae</taxon>
        <taxon>Arabidopsis</taxon>
    </lineage>
</organism>
<protein>
    <submittedName>
        <fullName evidence="1">Uncharacterized protein</fullName>
    </submittedName>
</protein>
<keyword evidence="2" id="KW-1185">Reference proteome</keyword>
<dbReference type="AlphaFoldDB" id="A0A8S2A3E6"/>
<name>A0A8S2A3E6_ARAAE</name>
<accession>A0A8S2A3E6</accession>
<dbReference type="Proteomes" id="UP000682877">
    <property type="component" value="Chromosome 3"/>
</dbReference>
<reference evidence="1" key="1">
    <citation type="submission" date="2021-01" db="EMBL/GenBank/DDBJ databases">
        <authorList>
            <person name="Bezrukov I."/>
        </authorList>
    </citation>
    <scope>NUCLEOTIDE SEQUENCE</scope>
</reference>
<proteinExistence type="predicted"/>
<sequence>MMEAADVNSSLGLDSFEDEAMVNDSRKVNLALFSSSVYEAGSSGLSVKQKSPRKRKAVVMKKNSEKVAASEGDEVSFNIQFDKVFKRKTLPSVPEESTCLKMDDNTVVHGEPPLDHLFKICYKAVICMNWQARGIALLGVALVMINGFSAN</sequence>
<gene>
    <name evidence="1" type="ORF">AARE701A_LOCUS8590</name>
</gene>
<evidence type="ECO:0000313" key="1">
    <source>
        <dbReference type="EMBL" id="CAE5981901.1"/>
    </source>
</evidence>
<dbReference type="EMBL" id="LR999453">
    <property type="protein sequence ID" value="CAE5981901.1"/>
    <property type="molecule type" value="Genomic_DNA"/>
</dbReference>